<reference evidence="1 2" key="1">
    <citation type="submission" date="2021-03" db="EMBL/GenBank/DDBJ databases">
        <title>Sequencing the genomes of 1000 actinobacteria strains.</title>
        <authorList>
            <person name="Klenk H.-P."/>
        </authorList>
    </citation>
    <scope>NUCLEOTIDE SEQUENCE [LARGE SCALE GENOMIC DNA]</scope>
    <source>
        <strain evidence="1 2">DSM 45510</strain>
    </source>
</reference>
<sequence length="99" mass="10092">MTATPAEAVWSMGDGTTLTCTGPGTSFHKGGDPQAASPDCGHIYHRPSAGAPDESFPVIATVHWTIMWSGADASGTLPDLTTSASTAFRVAEMQALGIG</sequence>
<accession>A0ABS4PTW2</accession>
<evidence type="ECO:0008006" key="3">
    <source>
        <dbReference type="Google" id="ProtNLM"/>
    </source>
</evidence>
<gene>
    <name evidence="1" type="ORF">JOM49_004403</name>
</gene>
<comment type="caution">
    <text evidence="1">The sequence shown here is derived from an EMBL/GenBank/DDBJ whole genome shotgun (WGS) entry which is preliminary data.</text>
</comment>
<protein>
    <recommendedName>
        <fullName evidence="3">ATP/GTP-binding protein</fullName>
    </recommendedName>
</protein>
<dbReference type="RefSeq" id="WP_245369412.1">
    <property type="nucleotide sequence ID" value="NZ_JAGGMS010000001.1"/>
</dbReference>
<dbReference type="Proteomes" id="UP000741013">
    <property type="component" value="Unassembled WGS sequence"/>
</dbReference>
<organism evidence="1 2">
    <name type="scientific">Amycolatopsis magusensis</name>
    <dbReference type="NCBI Taxonomy" id="882444"/>
    <lineage>
        <taxon>Bacteria</taxon>
        <taxon>Bacillati</taxon>
        <taxon>Actinomycetota</taxon>
        <taxon>Actinomycetes</taxon>
        <taxon>Pseudonocardiales</taxon>
        <taxon>Pseudonocardiaceae</taxon>
        <taxon>Amycolatopsis</taxon>
    </lineage>
</organism>
<proteinExistence type="predicted"/>
<evidence type="ECO:0000313" key="1">
    <source>
        <dbReference type="EMBL" id="MBP2182877.1"/>
    </source>
</evidence>
<dbReference type="EMBL" id="JAGGMS010000001">
    <property type="protein sequence ID" value="MBP2182877.1"/>
    <property type="molecule type" value="Genomic_DNA"/>
</dbReference>
<evidence type="ECO:0000313" key="2">
    <source>
        <dbReference type="Proteomes" id="UP000741013"/>
    </source>
</evidence>
<name>A0ABS4PTW2_9PSEU</name>
<keyword evidence="2" id="KW-1185">Reference proteome</keyword>